<organism evidence="1 2">
    <name type="scientific">Sediminihaliea albiluteola</name>
    <dbReference type="NCBI Taxonomy" id="2758564"/>
    <lineage>
        <taxon>Bacteria</taxon>
        <taxon>Pseudomonadati</taxon>
        <taxon>Pseudomonadota</taxon>
        <taxon>Gammaproteobacteria</taxon>
        <taxon>Cellvibrionales</taxon>
        <taxon>Halieaceae</taxon>
        <taxon>Sediminihaliea</taxon>
    </lineage>
</organism>
<evidence type="ECO:0000313" key="2">
    <source>
        <dbReference type="Proteomes" id="UP000539350"/>
    </source>
</evidence>
<name>A0A7W2TV08_9GAMM</name>
<sequence length="167" mass="18486">MLITIWRHGEAGPAKRDHLRTLTRRGQVDIGIGAERLRNICQERQRPLPDQLLYSPWQRTAQTAELIAESFELASSSSSEALLSDATVHEAETALQQAWESQQRAAHLVLVSHQPLVSLLADALLGTVAEVPPLPPGGLVSLQLTAPALYCGELLWWAFPPHYESQR</sequence>
<dbReference type="CDD" id="cd07040">
    <property type="entry name" value="HP"/>
    <property type="match status" value="1"/>
</dbReference>
<dbReference type="EMBL" id="JACFXU010000013">
    <property type="protein sequence ID" value="MBA6412405.1"/>
    <property type="molecule type" value="Genomic_DNA"/>
</dbReference>
<dbReference type="AlphaFoldDB" id="A0A7W2TV08"/>
<dbReference type="Proteomes" id="UP000539350">
    <property type="component" value="Unassembled WGS sequence"/>
</dbReference>
<protein>
    <recommendedName>
        <fullName evidence="3">Phosphohistidine phosphatase SixA</fullName>
    </recommendedName>
</protein>
<comment type="caution">
    <text evidence="1">The sequence shown here is derived from an EMBL/GenBank/DDBJ whole genome shotgun (WGS) entry which is preliminary data.</text>
</comment>
<dbReference type="SUPFAM" id="SSF53254">
    <property type="entry name" value="Phosphoglycerate mutase-like"/>
    <property type="match status" value="1"/>
</dbReference>
<accession>A0A7W2TV08</accession>
<dbReference type="RefSeq" id="WP_182169349.1">
    <property type="nucleotide sequence ID" value="NZ_JACFXU010000013.1"/>
</dbReference>
<gene>
    <name evidence="1" type="ORF">H2508_04710</name>
</gene>
<evidence type="ECO:0000313" key="1">
    <source>
        <dbReference type="EMBL" id="MBA6412405.1"/>
    </source>
</evidence>
<evidence type="ECO:0008006" key="3">
    <source>
        <dbReference type="Google" id="ProtNLM"/>
    </source>
</evidence>
<proteinExistence type="predicted"/>
<dbReference type="Gene3D" id="3.40.50.1240">
    <property type="entry name" value="Phosphoglycerate mutase-like"/>
    <property type="match status" value="1"/>
</dbReference>
<reference evidence="1 2" key="1">
    <citation type="submission" date="2020-07" db="EMBL/GenBank/DDBJ databases">
        <title>Halieaceae bacterium, F7430, whole genome shotgun sequencing project.</title>
        <authorList>
            <person name="Jiang S."/>
            <person name="Liu Z.W."/>
            <person name="Du Z.J."/>
        </authorList>
    </citation>
    <scope>NUCLEOTIDE SEQUENCE [LARGE SCALE GENOMIC DNA]</scope>
    <source>
        <strain evidence="1 2">F7430</strain>
    </source>
</reference>
<dbReference type="InterPro" id="IPR029033">
    <property type="entry name" value="His_PPase_superfam"/>
</dbReference>
<keyword evidence="2" id="KW-1185">Reference proteome</keyword>